<proteinExistence type="predicted"/>
<accession>E5A602</accession>
<organism evidence="1 2">
    <name type="scientific">Leptosphaeria maculans (strain JN3 / isolate v23.1.3 / race Av1-4-5-6-7-8)</name>
    <name type="common">Blackleg fungus</name>
    <name type="synonym">Phoma lingam</name>
    <dbReference type="NCBI Taxonomy" id="985895"/>
    <lineage>
        <taxon>Eukaryota</taxon>
        <taxon>Fungi</taxon>
        <taxon>Dikarya</taxon>
        <taxon>Ascomycota</taxon>
        <taxon>Pezizomycotina</taxon>
        <taxon>Dothideomycetes</taxon>
        <taxon>Pleosporomycetidae</taxon>
        <taxon>Pleosporales</taxon>
        <taxon>Pleosporineae</taxon>
        <taxon>Leptosphaeriaceae</taxon>
        <taxon>Plenodomus</taxon>
        <taxon>Plenodomus lingam/Leptosphaeria maculans species complex</taxon>
    </lineage>
</organism>
<dbReference type="InParanoid" id="E5A602"/>
<dbReference type="EMBL" id="FP929135">
    <property type="protein sequence ID" value="CBX99047.1"/>
    <property type="molecule type" value="Genomic_DNA"/>
</dbReference>
<dbReference type="AlphaFoldDB" id="E5A602"/>
<gene>
    <name evidence="1" type="ORF">LEMA_P082860.1</name>
</gene>
<sequence>MAAALGTSTILSGQEEIPAPLQFFKGIPCNTYEDFGISLE</sequence>
<protein>
    <submittedName>
        <fullName evidence="1">Uncharacterized protein</fullName>
    </submittedName>
</protein>
<evidence type="ECO:0000313" key="2">
    <source>
        <dbReference type="Proteomes" id="UP000002668"/>
    </source>
</evidence>
<name>E5A602_LEPMJ</name>
<dbReference type="VEuPathDB" id="FungiDB:LEMA_P082860.1"/>
<keyword evidence="2" id="KW-1185">Reference proteome</keyword>
<reference evidence="2" key="1">
    <citation type="journal article" date="2011" name="Nat. Commun.">
        <title>Effector diversification within compartments of the Leptosphaeria maculans genome affected by Repeat-Induced Point mutations.</title>
        <authorList>
            <person name="Rouxel T."/>
            <person name="Grandaubert J."/>
            <person name="Hane J.K."/>
            <person name="Hoede C."/>
            <person name="van de Wouw A.P."/>
            <person name="Couloux A."/>
            <person name="Dominguez V."/>
            <person name="Anthouard V."/>
            <person name="Bally P."/>
            <person name="Bourras S."/>
            <person name="Cozijnsen A.J."/>
            <person name="Ciuffetti L.M."/>
            <person name="Degrave A."/>
            <person name="Dilmaghani A."/>
            <person name="Duret L."/>
            <person name="Fudal I."/>
            <person name="Goodwin S.B."/>
            <person name="Gout L."/>
            <person name="Glaser N."/>
            <person name="Linglin J."/>
            <person name="Kema G.H.J."/>
            <person name="Lapalu N."/>
            <person name="Lawrence C.B."/>
            <person name="May K."/>
            <person name="Meyer M."/>
            <person name="Ollivier B."/>
            <person name="Poulain J."/>
            <person name="Schoch C.L."/>
            <person name="Simon A."/>
            <person name="Spatafora J.W."/>
            <person name="Stachowiak A."/>
            <person name="Turgeon B.G."/>
            <person name="Tyler B.M."/>
            <person name="Vincent D."/>
            <person name="Weissenbach J."/>
            <person name="Amselem J."/>
            <person name="Quesneville H."/>
            <person name="Oliver R.P."/>
            <person name="Wincker P."/>
            <person name="Balesdent M.-H."/>
            <person name="Howlett B.J."/>
        </authorList>
    </citation>
    <scope>NUCLEOTIDE SEQUENCE [LARGE SCALE GENOMIC DNA]</scope>
    <source>
        <strain evidence="2">JN3 / isolate v23.1.3 / race Av1-4-5-6-7-8</strain>
    </source>
</reference>
<dbReference type="HOGENOM" id="CLU_3299537_0_0_1"/>
<dbReference type="Proteomes" id="UP000002668">
    <property type="component" value="Genome"/>
</dbReference>
<evidence type="ECO:0000313" key="1">
    <source>
        <dbReference type="EMBL" id="CBX99047.1"/>
    </source>
</evidence>